<proteinExistence type="predicted"/>
<accession>J9D640</accession>
<name>J9D640_EDHAE</name>
<dbReference type="OMA" id="IENHTTH"/>
<reference evidence="3" key="2">
    <citation type="submission" date="2015-07" db="EMBL/GenBank/DDBJ databases">
        <title>Contrasting host-pathogen interactions and genome evolution in two generalist and specialist microsporidian pathogens of mosquitoes.</title>
        <authorList>
            <consortium name="The Broad Institute Genomics Platform"/>
            <consortium name="The Broad Institute Genome Sequencing Center for Infectious Disease"/>
            <person name="Cuomo C.A."/>
            <person name="Sanscrainte N.D."/>
            <person name="Goldberg J.M."/>
            <person name="Heiman D."/>
            <person name="Young S."/>
            <person name="Zeng Q."/>
            <person name="Becnel J.J."/>
            <person name="Birren B.W."/>
        </authorList>
    </citation>
    <scope>NUCLEOTIDE SEQUENCE [LARGE SCALE GENOMIC DNA]</scope>
    <source>
        <strain evidence="3">USNM 41457</strain>
    </source>
</reference>
<evidence type="ECO:0000313" key="2">
    <source>
        <dbReference type="EMBL" id="EJW03256.1"/>
    </source>
</evidence>
<gene>
    <name evidence="2" type="ORF">EDEG_00236</name>
</gene>
<evidence type="ECO:0000256" key="1">
    <source>
        <dbReference type="SAM" id="MobiDB-lite"/>
    </source>
</evidence>
<sequence>MKIFYKDMLLFLVFRKILGYTFDLSILYEKQVASTVGETYRLYLQQHIKEINRIIENHTTHKLKLELTNVLAFNQYNILKEYESFSRYAGSNQIQPRIDSLNELNKNFILAVSTGQDEDLAVEMQKLNPCGVMYLVNLDSKNNYDIDLLSILHKTLLDTLAGLLGVNVPNLLDKNNYESAKKFSEDLKAINIDTKFGQCVKETTKESDSYDSDYDIDISKTNKLVANISEFLTSVKKVKGEKSKKNKQISQSESNPQKNNDAPANKKPKKSDSDGDTNQSDDNIEILRNPEKKQKSEKNQKNKKVSNIESDELSDSDNKENQTKSPKINVEKGLVKSAKTNLNNPNDINKISTQNNKITTYDTNQESQSAVLKAILDELKGLNRGFSELKSNRSMQFSKKIVSNNFESNRPKSFSKVRHFEDLRTEDVINIPTGLHKGNELVPFDFNGSKTQITDLKLSSSGKDT</sequence>
<reference evidence="2 3" key="1">
    <citation type="submission" date="2011-08" db="EMBL/GenBank/DDBJ databases">
        <authorList>
            <person name="Liu Z.J."/>
            <person name="Shi F.L."/>
            <person name="Lu J.Q."/>
            <person name="Li M."/>
            <person name="Wang Z.L."/>
        </authorList>
    </citation>
    <scope>NUCLEOTIDE SEQUENCE [LARGE SCALE GENOMIC DNA]</scope>
    <source>
        <strain evidence="2 3">USNM 41457</strain>
    </source>
</reference>
<dbReference type="EMBL" id="AFBI03000002">
    <property type="protein sequence ID" value="EJW03256.1"/>
    <property type="molecule type" value="Genomic_DNA"/>
</dbReference>
<keyword evidence="3" id="KW-1185">Reference proteome</keyword>
<dbReference type="Proteomes" id="UP000003163">
    <property type="component" value="Unassembled WGS sequence"/>
</dbReference>
<dbReference type="InParanoid" id="J9D640"/>
<feature type="compositionally biased region" description="Polar residues" evidence="1">
    <location>
        <begin position="338"/>
        <end position="349"/>
    </location>
</feature>
<feature type="compositionally biased region" description="Basic and acidic residues" evidence="1">
    <location>
        <begin position="288"/>
        <end position="300"/>
    </location>
</feature>
<feature type="compositionally biased region" description="Polar residues" evidence="1">
    <location>
        <begin position="248"/>
        <end position="257"/>
    </location>
</feature>
<feature type="region of interest" description="Disordered" evidence="1">
    <location>
        <begin position="239"/>
        <end position="349"/>
    </location>
</feature>
<dbReference type="OrthoDB" id="10674550at2759"/>
<evidence type="ECO:0000313" key="3">
    <source>
        <dbReference type="Proteomes" id="UP000003163"/>
    </source>
</evidence>
<dbReference type="HOGENOM" id="CLU_587962_0_0_1"/>
<dbReference type="AlphaFoldDB" id="J9D640"/>
<organism evidence="2 3">
    <name type="scientific">Edhazardia aedis (strain USNM 41457)</name>
    <name type="common">Microsporidian parasite</name>
    <dbReference type="NCBI Taxonomy" id="1003232"/>
    <lineage>
        <taxon>Eukaryota</taxon>
        <taxon>Fungi</taxon>
        <taxon>Fungi incertae sedis</taxon>
        <taxon>Microsporidia</taxon>
        <taxon>Edhazardia</taxon>
    </lineage>
</organism>
<dbReference type="VEuPathDB" id="MicrosporidiaDB:EDEG_00236"/>
<protein>
    <submittedName>
        <fullName evidence="2">Uncharacterized protein</fullName>
    </submittedName>
</protein>
<comment type="caution">
    <text evidence="2">The sequence shown here is derived from an EMBL/GenBank/DDBJ whole genome shotgun (WGS) entry which is preliminary data.</text>
</comment>